<evidence type="ECO:0000259" key="3">
    <source>
        <dbReference type="Pfam" id="PF19305"/>
    </source>
</evidence>
<dbReference type="PANTHER" id="PTHR16943:SF8">
    <property type="entry name" value="2-METHYLCITRATE DEHYDRATASE"/>
    <property type="match status" value="1"/>
</dbReference>
<evidence type="ECO:0000313" key="5">
    <source>
        <dbReference type="Proteomes" id="UP000009229"/>
    </source>
</evidence>
<feature type="domain" description="MmgE/PrpD N-terminal" evidence="2">
    <location>
        <begin position="8"/>
        <end position="249"/>
    </location>
</feature>
<dbReference type="Pfam" id="PF03972">
    <property type="entry name" value="MmgE_PrpD_N"/>
    <property type="match status" value="1"/>
</dbReference>
<dbReference type="KEGG" id="dku:Desku_3233"/>
<dbReference type="InterPro" id="IPR042183">
    <property type="entry name" value="MmgE/PrpD_sf_1"/>
</dbReference>
<dbReference type="InterPro" id="IPR005656">
    <property type="entry name" value="MmgE_PrpD"/>
</dbReference>
<proteinExistence type="inferred from homology"/>
<keyword evidence="5" id="KW-1185">Reference proteome</keyword>
<sequence length="458" mass="49142">MSQGVTLELANFLVNLTYEDLNGEVVAKAKMHVLDGIGNQIHGSQEPGSQILLKMVGELQMVGRSTVITSPVKTWAPLAGLANGNMAHAIEMDDAHRDALVKAGSVLVPAALAVAEHCQASGKDFLLALICGYEAMVRIGLAVNPGHRNRGYHSTGTIGAFGAAAVTAKLLKLDHWKTASAFGIAGTQSAGLTAFLDHPSMIKGFNAGKAAFNGILAGLLAQGGFTGPVNILEGREGFCRAYSDEVKLEQITMGFGGPLKIMEVGFKPHAACRYAHGPIDAVAEMITGPISPATVKSVTIWTSPLAIRQSNINEPETLHAAQGSTPYSVALAMVTGKKHLNVEDFKVNWDNQEILNLARRIKMLPDEESYGYMGRGCRVKLEMDDGSIFENSLELPKGEPENPLTLEELEDKFATLVNPLVGEETGNKIKQLVKEIEQMPNIEPLTELLRVVPQKSHH</sequence>
<dbReference type="Proteomes" id="UP000009229">
    <property type="component" value="Chromosome"/>
</dbReference>
<dbReference type="Gene3D" id="1.10.4100.10">
    <property type="entry name" value="2-methylcitrate dehydratase PrpD"/>
    <property type="match status" value="1"/>
</dbReference>
<organism evidence="4 5">
    <name type="scientific">Desulfofundulus kuznetsovii (strain DSM 6115 / VKM B-1805 / 17)</name>
    <name type="common">Desulfotomaculum kuznetsovii</name>
    <dbReference type="NCBI Taxonomy" id="760568"/>
    <lineage>
        <taxon>Bacteria</taxon>
        <taxon>Bacillati</taxon>
        <taxon>Bacillota</taxon>
        <taxon>Clostridia</taxon>
        <taxon>Eubacteriales</taxon>
        <taxon>Peptococcaceae</taxon>
        <taxon>Desulfofundulus</taxon>
    </lineage>
</organism>
<dbReference type="InterPro" id="IPR045336">
    <property type="entry name" value="MmgE_PrpD_N"/>
</dbReference>
<feature type="domain" description="MmgE/PrpD C-terminal" evidence="3">
    <location>
        <begin position="269"/>
        <end position="437"/>
    </location>
</feature>
<dbReference type="Gene3D" id="3.30.1330.120">
    <property type="entry name" value="2-methylcitrate dehydratase PrpD"/>
    <property type="match status" value="1"/>
</dbReference>
<evidence type="ECO:0000256" key="1">
    <source>
        <dbReference type="ARBA" id="ARBA00006174"/>
    </source>
</evidence>
<dbReference type="GO" id="GO:0016829">
    <property type="term" value="F:lyase activity"/>
    <property type="evidence" value="ECO:0007669"/>
    <property type="project" value="InterPro"/>
</dbReference>
<dbReference type="EMBL" id="CP002770">
    <property type="protein sequence ID" value="AEG16722.1"/>
    <property type="molecule type" value="Genomic_DNA"/>
</dbReference>
<dbReference type="RefSeq" id="WP_013824228.1">
    <property type="nucleotide sequence ID" value="NC_015573.1"/>
</dbReference>
<gene>
    <name evidence="4" type="ordered locus">Desku_3233</name>
</gene>
<dbReference type="Pfam" id="PF19305">
    <property type="entry name" value="MmgE_PrpD_C"/>
    <property type="match status" value="1"/>
</dbReference>
<dbReference type="PANTHER" id="PTHR16943">
    <property type="entry name" value="2-METHYLCITRATE DEHYDRATASE-RELATED"/>
    <property type="match status" value="1"/>
</dbReference>
<reference evidence="5" key="1">
    <citation type="submission" date="2011-05" db="EMBL/GenBank/DDBJ databases">
        <title>Complete sequence of Desulfotomaculum kuznetsovii DSM 6115.</title>
        <authorList>
            <person name="Lucas S."/>
            <person name="Han J."/>
            <person name="Lapidus A."/>
            <person name="Cheng J.-F."/>
            <person name="Goodwin L."/>
            <person name="Pitluck S."/>
            <person name="Peters L."/>
            <person name="Mikhailova N."/>
            <person name="Lu M."/>
            <person name="Saunders E."/>
            <person name="Han C."/>
            <person name="Tapia R."/>
            <person name="Land M."/>
            <person name="Hauser L."/>
            <person name="Kyrpides N."/>
            <person name="Ivanova N."/>
            <person name="Pagani I."/>
            <person name="Nazina T."/>
            <person name="Ivanova A."/>
            <person name="Parshina S."/>
            <person name="Kuever J."/>
            <person name="Muyzer G."/>
            <person name="Plugge C."/>
            <person name="Stams A."/>
            <person name="Woyke T."/>
        </authorList>
    </citation>
    <scope>NUCLEOTIDE SEQUENCE [LARGE SCALE GENOMIC DNA]</scope>
    <source>
        <strain evidence="5">DSM 6115 / VKM B-1805 / 17</strain>
    </source>
</reference>
<protein>
    <submittedName>
        <fullName evidence="4">MmgE/PrpD family protein</fullName>
    </submittedName>
</protein>
<comment type="similarity">
    <text evidence="1">Belongs to the PrpD family.</text>
</comment>
<accession>A0AAU8PQJ7</accession>
<dbReference type="SUPFAM" id="SSF103378">
    <property type="entry name" value="2-methylcitrate dehydratase PrpD"/>
    <property type="match status" value="1"/>
</dbReference>
<name>A0AAU8PQJ7_DESK7</name>
<dbReference type="InterPro" id="IPR036148">
    <property type="entry name" value="MmgE/PrpD_sf"/>
</dbReference>
<dbReference type="InterPro" id="IPR042188">
    <property type="entry name" value="MmgE/PrpD_sf_2"/>
</dbReference>
<dbReference type="AlphaFoldDB" id="A0AAU8PQJ7"/>
<evidence type="ECO:0000313" key="4">
    <source>
        <dbReference type="EMBL" id="AEG16722.1"/>
    </source>
</evidence>
<evidence type="ECO:0000259" key="2">
    <source>
        <dbReference type="Pfam" id="PF03972"/>
    </source>
</evidence>
<dbReference type="InterPro" id="IPR045337">
    <property type="entry name" value="MmgE_PrpD_C"/>
</dbReference>